<dbReference type="PRINTS" id="PR01590">
    <property type="entry name" value="HTHFIS"/>
</dbReference>
<evidence type="ECO:0000313" key="9">
    <source>
        <dbReference type="EMBL" id="MDT7041927.1"/>
    </source>
</evidence>
<dbReference type="Pfam" id="PF00158">
    <property type="entry name" value="Sigma54_activat"/>
    <property type="match status" value="1"/>
</dbReference>
<accession>A0ABU3K687</accession>
<dbReference type="SMART" id="SM00382">
    <property type="entry name" value="AAA"/>
    <property type="match status" value="1"/>
</dbReference>
<sequence length="484" mass="52897">MASMEGQGPDMTTASAHILIVEDEGDVRDALQAQLLMEGYQVVEARSGSDALELVAQQSFDVVLTDVQMPGLNGIELLKRIAPLPSAPATIVMTGYGSVSLGIEAMKAGAHDFLEKPFGGEILLATVASALRMKRLRDENVELRRTVQGQYGLGKLVSQSDVMKEVFRLIECVADSEGTVLLLGESGTGKELLAQTIHYNSSRRKGPLVPVNCGAIPESLLESELFGHEKGAFTGAVATKVGRFELAEGGTIFLDEIGDLSPPLQVKILRVLQERTFERVGGTRTLKTDARVVAATNQDLEELVNTKRFREDLYYRLNVVPIMVPPLRQRSGDVPHLVAHFMEQLNQRRKAELTGCSEEAMALLSDYQWPGNVRELANLIERVAILKRKGQIEISDLPEKIKQPSVVPALSASTSIPGAGINLSQVVEEFENRLILEALERTNWVKSRAAQLLQINRTTLIEKLKKRSLASAVSQRQGTASTPS</sequence>
<dbReference type="PROSITE" id="PS50110">
    <property type="entry name" value="RESPONSE_REGULATORY"/>
    <property type="match status" value="1"/>
</dbReference>
<dbReference type="InterPro" id="IPR011006">
    <property type="entry name" value="CheY-like_superfamily"/>
</dbReference>
<proteinExistence type="predicted"/>
<evidence type="ECO:0000259" key="7">
    <source>
        <dbReference type="PROSITE" id="PS50045"/>
    </source>
</evidence>
<dbReference type="InterPro" id="IPR025662">
    <property type="entry name" value="Sigma_54_int_dom_ATP-bd_1"/>
</dbReference>
<evidence type="ECO:0000256" key="5">
    <source>
        <dbReference type="ARBA" id="ARBA00023163"/>
    </source>
</evidence>
<evidence type="ECO:0000256" key="4">
    <source>
        <dbReference type="ARBA" id="ARBA00023125"/>
    </source>
</evidence>
<dbReference type="RefSeq" id="WP_313832273.1">
    <property type="nucleotide sequence ID" value="NZ_JAQOUE010000001.1"/>
</dbReference>
<dbReference type="InterPro" id="IPR025944">
    <property type="entry name" value="Sigma_54_int_dom_CS"/>
</dbReference>
<dbReference type="InterPro" id="IPR001789">
    <property type="entry name" value="Sig_transdc_resp-reg_receiver"/>
</dbReference>
<dbReference type="InterPro" id="IPR002078">
    <property type="entry name" value="Sigma_54_int"/>
</dbReference>
<dbReference type="InterPro" id="IPR025943">
    <property type="entry name" value="Sigma_54_int_dom_ATP-bd_2"/>
</dbReference>
<dbReference type="PROSITE" id="PS00676">
    <property type="entry name" value="SIGMA54_INTERACT_2"/>
    <property type="match status" value="1"/>
</dbReference>
<evidence type="ECO:0000256" key="3">
    <source>
        <dbReference type="ARBA" id="ARBA00023015"/>
    </source>
</evidence>
<keyword evidence="2" id="KW-0067">ATP-binding</keyword>
<evidence type="ECO:0000313" key="10">
    <source>
        <dbReference type="Proteomes" id="UP001250932"/>
    </source>
</evidence>
<keyword evidence="1" id="KW-0547">Nucleotide-binding</keyword>
<dbReference type="SMART" id="SM00448">
    <property type="entry name" value="REC"/>
    <property type="match status" value="1"/>
</dbReference>
<evidence type="ECO:0000256" key="2">
    <source>
        <dbReference type="ARBA" id="ARBA00022840"/>
    </source>
</evidence>
<protein>
    <submittedName>
        <fullName evidence="9">Sigma-54 dependent transcriptional regulator</fullName>
    </submittedName>
</protein>
<dbReference type="PANTHER" id="PTHR32071:SF117">
    <property type="entry name" value="PTS-DEPENDENT DIHYDROXYACETONE KINASE OPERON REGULATORY PROTEIN-RELATED"/>
    <property type="match status" value="1"/>
</dbReference>
<dbReference type="CDD" id="cd00009">
    <property type="entry name" value="AAA"/>
    <property type="match status" value="1"/>
</dbReference>
<reference evidence="9 10" key="1">
    <citation type="journal article" date="2023" name="ISME J.">
        <title>Cultivation and genomic characterization of novel and ubiquitous marine nitrite-oxidizing bacteria from the Nitrospirales.</title>
        <authorList>
            <person name="Mueller A.J."/>
            <person name="Daebeler A."/>
            <person name="Herbold C.W."/>
            <person name="Kirkegaard R.H."/>
            <person name="Daims H."/>
        </authorList>
    </citation>
    <scope>NUCLEOTIDE SEQUENCE [LARGE SCALE GENOMIC DNA]</scope>
    <source>
        <strain evidence="9 10">EB</strain>
    </source>
</reference>
<dbReference type="Gene3D" id="3.40.50.2300">
    <property type="match status" value="1"/>
</dbReference>
<dbReference type="PANTHER" id="PTHR32071">
    <property type="entry name" value="TRANSCRIPTIONAL REGULATORY PROTEIN"/>
    <property type="match status" value="1"/>
</dbReference>
<comment type="caution">
    <text evidence="9">The sequence shown here is derived from an EMBL/GenBank/DDBJ whole genome shotgun (WGS) entry which is preliminary data.</text>
</comment>
<feature type="domain" description="Sigma-54 factor interaction" evidence="7">
    <location>
        <begin position="156"/>
        <end position="385"/>
    </location>
</feature>
<keyword evidence="3" id="KW-0805">Transcription regulation</keyword>
<dbReference type="SUPFAM" id="SSF52540">
    <property type="entry name" value="P-loop containing nucleoside triphosphate hydrolases"/>
    <property type="match status" value="1"/>
</dbReference>
<dbReference type="Gene3D" id="3.40.50.300">
    <property type="entry name" value="P-loop containing nucleotide triphosphate hydrolases"/>
    <property type="match status" value="1"/>
</dbReference>
<keyword evidence="5" id="KW-0804">Transcription</keyword>
<name>A0ABU3K687_9BACT</name>
<keyword evidence="4" id="KW-0238">DNA-binding</keyword>
<dbReference type="Gene3D" id="1.10.10.60">
    <property type="entry name" value="Homeodomain-like"/>
    <property type="match status" value="1"/>
</dbReference>
<evidence type="ECO:0000256" key="6">
    <source>
        <dbReference type="PROSITE-ProRule" id="PRU00169"/>
    </source>
</evidence>
<dbReference type="PROSITE" id="PS50045">
    <property type="entry name" value="SIGMA54_INTERACT_4"/>
    <property type="match status" value="1"/>
</dbReference>
<dbReference type="Pfam" id="PF25601">
    <property type="entry name" value="AAA_lid_14"/>
    <property type="match status" value="1"/>
</dbReference>
<keyword evidence="10" id="KW-1185">Reference proteome</keyword>
<dbReference type="InterPro" id="IPR002197">
    <property type="entry name" value="HTH_Fis"/>
</dbReference>
<dbReference type="Gene3D" id="1.10.8.60">
    <property type="match status" value="1"/>
</dbReference>
<dbReference type="Proteomes" id="UP001250932">
    <property type="component" value="Unassembled WGS sequence"/>
</dbReference>
<keyword evidence="6" id="KW-0597">Phosphoprotein</keyword>
<dbReference type="PROSITE" id="PS00675">
    <property type="entry name" value="SIGMA54_INTERACT_1"/>
    <property type="match status" value="1"/>
</dbReference>
<organism evidence="9 10">
    <name type="scientific">Candidatus Nitronereus thalassa</name>
    <dbReference type="NCBI Taxonomy" id="3020898"/>
    <lineage>
        <taxon>Bacteria</taxon>
        <taxon>Pseudomonadati</taxon>
        <taxon>Nitrospirota</taxon>
        <taxon>Nitrospiria</taxon>
        <taxon>Nitrospirales</taxon>
        <taxon>Nitrospiraceae</taxon>
        <taxon>Candidatus Nitronereus</taxon>
    </lineage>
</organism>
<dbReference type="SUPFAM" id="SSF46689">
    <property type="entry name" value="Homeodomain-like"/>
    <property type="match status" value="1"/>
</dbReference>
<dbReference type="PROSITE" id="PS00688">
    <property type="entry name" value="SIGMA54_INTERACT_3"/>
    <property type="match status" value="1"/>
</dbReference>
<feature type="modified residue" description="4-aspartylphosphate" evidence="6">
    <location>
        <position position="66"/>
    </location>
</feature>
<gene>
    <name evidence="9" type="ORF">PPG34_06150</name>
</gene>
<dbReference type="Pfam" id="PF00072">
    <property type="entry name" value="Response_reg"/>
    <property type="match status" value="1"/>
</dbReference>
<dbReference type="SUPFAM" id="SSF52172">
    <property type="entry name" value="CheY-like"/>
    <property type="match status" value="1"/>
</dbReference>
<dbReference type="EMBL" id="JAQOUE010000001">
    <property type="protein sequence ID" value="MDT7041927.1"/>
    <property type="molecule type" value="Genomic_DNA"/>
</dbReference>
<evidence type="ECO:0000259" key="8">
    <source>
        <dbReference type="PROSITE" id="PS50110"/>
    </source>
</evidence>
<dbReference type="InterPro" id="IPR003593">
    <property type="entry name" value="AAA+_ATPase"/>
</dbReference>
<dbReference type="InterPro" id="IPR058031">
    <property type="entry name" value="AAA_lid_NorR"/>
</dbReference>
<evidence type="ECO:0000256" key="1">
    <source>
        <dbReference type="ARBA" id="ARBA00022741"/>
    </source>
</evidence>
<feature type="domain" description="Response regulatory" evidence="8">
    <location>
        <begin position="17"/>
        <end position="131"/>
    </location>
</feature>
<dbReference type="InterPro" id="IPR009057">
    <property type="entry name" value="Homeodomain-like_sf"/>
</dbReference>
<dbReference type="Pfam" id="PF02954">
    <property type="entry name" value="HTH_8"/>
    <property type="match status" value="1"/>
</dbReference>
<dbReference type="InterPro" id="IPR027417">
    <property type="entry name" value="P-loop_NTPase"/>
</dbReference>